<proteinExistence type="predicted"/>
<dbReference type="EMBL" id="OW240915">
    <property type="protein sequence ID" value="CAH2282198.1"/>
    <property type="molecule type" value="Genomic_DNA"/>
</dbReference>
<name>A0AAD1W0P9_PELCU</name>
<organism evidence="1 2">
    <name type="scientific">Pelobates cultripes</name>
    <name type="common">Western spadefoot toad</name>
    <dbReference type="NCBI Taxonomy" id="61616"/>
    <lineage>
        <taxon>Eukaryota</taxon>
        <taxon>Metazoa</taxon>
        <taxon>Chordata</taxon>
        <taxon>Craniata</taxon>
        <taxon>Vertebrata</taxon>
        <taxon>Euteleostomi</taxon>
        <taxon>Amphibia</taxon>
        <taxon>Batrachia</taxon>
        <taxon>Anura</taxon>
        <taxon>Pelobatoidea</taxon>
        <taxon>Pelobatidae</taxon>
        <taxon>Pelobates</taxon>
    </lineage>
</organism>
<protein>
    <submittedName>
        <fullName evidence="1">Uncharacterized protein</fullName>
    </submittedName>
</protein>
<reference evidence="1" key="1">
    <citation type="submission" date="2022-03" db="EMBL/GenBank/DDBJ databases">
        <authorList>
            <person name="Alioto T."/>
            <person name="Alioto T."/>
            <person name="Gomez Garrido J."/>
        </authorList>
    </citation>
    <scope>NUCLEOTIDE SEQUENCE</scope>
</reference>
<keyword evidence="2" id="KW-1185">Reference proteome</keyword>
<dbReference type="Proteomes" id="UP001295444">
    <property type="component" value="Chromosome 04"/>
</dbReference>
<sequence>MFIQQEGLTYIRKADIQPTPWSDHCATRVTMTSPLYRPARTSWRLNDSLLLDELLRAQIAKHVHQYFKENTTEGVSDMTLWEAHKSVMMGHLIRIARQKKKEAGQQLLDLT</sequence>
<gene>
    <name evidence="1" type="ORF">PECUL_23A009703</name>
</gene>
<evidence type="ECO:0000313" key="1">
    <source>
        <dbReference type="EMBL" id="CAH2282198.1"/>
    </source>
</evidence>
<accession>A0AAD1W0P9</accession>
<evidence type="ECO:0000313" key="2">
    <source>
        <dbReference type="Proteomes" id="UP001295444"/>
    </source>
</evidence>
<dbReference type="AlphaFoldDB" id="A0AAD1W0P9"/>